<dbReference type="InterPro" id="IPR058580">
    <property type="entry name" value="DUF2828"/>
</dbReference>
<evidence type="ECO:0000313" key="3">
    <source>
        <dbReference type="Proteomes" id="UP000541444"/>
    </source>
</evidence>
<sequence length="142" mass="16340">MEEKLKEEELDKSLGIRCKATQNTNKNKRGATFFFHVVPKTPAESIVERLQLAWAHNPLKTLKLIYNLRGVRGTGKTDKQGFYTCALWLHGNHPKTLACNIWWFANAGYMKDLPKILFRLLEGLDARDNEKLERKAREIVSG</sequence>
<dbReference type="EMBL" id="JACGCM010002618">
    <property type="protein sequence ID" value="KAF6137986.1"/>
    <property type="molecule type" value="Genomic_DNA"/>
</dbReference>
<feature type="domain" description="DUF2828" evidence="1">
    <location>
        <begin position="32"/>
        <end position="133"/>
    </location>
</feature>
<keyword evidence="3" id="KW-1185">Reference proteome</keyword>
<comment type="caution">
    <text evidence="2">The sequence shown here is derived from an EMBL/GenBank/DDBJ whole genome shotgun (WGS) entry which is preliminary data.</text>
</comment>
<reference evidence="2 3" key="1">
    <citation type="journal article" date="2020" name="IScience">
        <title>Genome Sequencing of the Endangered Kingdonia uniflora (Circaeasteraceae, Ranunculales) Reveals Potential Mechanisms of Evolutionary Specialization.</title>
        <authorList>
            <person name="Sun Y."/>
            <person name="Deng T."/>
            <person name="Zhang A."/>
            <person name="Moore M.J."/>
            <person name="Landis J.B."/>
            <person name="Lin N."/>
            <person name="Zhang H."/>
            <person name="Zhang X."/>
            <person name="Huang J."/>
            <person name="Zhang X."/>
            <person name="Sun H."/>
            <person name="Wang H."/>
        </authorList>
    </citation>
    <scope>NUCLEOTIDE SEQUENCE [LARGE SCALE GENOMIC DNA]</scope>
    <source>
        <strain evidence="2">TB1705</strain>
        <tissue evidence="2">Leaf</tissue>
    </source>
</reference>
<dbReference type="PANTHER" id="PTHR31373:SF17">
    <property type="entry name" value="OS06G0652100 PROTEIN"/>
    <property type="match status" value="1"/>
</dbReference>
<proteinExistence type="predicted"/>
<dbReference type="Pfam" id="PF11443">
    <property type="entry name" value="DUF2828"/>
    <property type="match status" value="1"/>
</dbReference>
<evidence type="ECO:0000259" key="1">
    <source>
        <dbReference type="Pfam" id="PF11443"/>
    </source>
</evidence>
<gene>
    <name evidence="2" type="ORF">GIB67_041859</name>
</gene>
<dbReference type="PANTHER" id="PTHR31373">
    <property type="entry name" value="OS06G0652100 PROTEIN"/>
    <property type="match status" value="1"/>
</dbReference>
<name>A0A7J7L5T0_9MAGN</name>
<dbReference type="AlphaFoldDB" id="A0A7J7L5T0"/>
<accession>A0A7J7L5T0</accession>
<evidence type="ECO:0000313" key="2">
    <source>
        <dbReference type="EMBL" id="KAF6137986.1"/>
    </source>
</evidence>
<dbReference type="Proteomes" id="UP000541444">
    <property type="component" value="Unassembled WGS sequence"/>
</dbReference>
<dbReference type="InterPro" id="IPR011205">
    <property type="entry name" value="UCP015417_vWA"/>
</dbReference>
<protein>
    <recommendedName>
        <fullName evidence="1">DUF2828 domain-containing protein</fullName>
    </recommendedName>
</protein>
<dbReference type="OrthoDB" id="1934832at2759"/>
<organism evidence="2 3">
    <name type="scientific">Kingdonia uniflora</name>
    <dbReference type="NCBI Taxonomy" id="39325"/>
    <lineage>
        <taxon>Eukaryota</taxon>
        <taxon>Viridiplantae</taxon>
        <taxon>Streptophyta</taxon>
        <taxon>Embryophyta</taxon>
        <taxon>Tracheophyta</taxon>
        <taxon>Spermatophyta</taxon>
        <taxon>Magnoliopsida</taxon>
        <taxon>Ranunculales</taxon>
        <taxon>Circaeasteraceae</taxon>
        <taxon>Kingdonia</taxon>
    </lineage>
</organism>